<sequence>MYGKLLDLCNVDSSLHELEMRFLLPGYALFVEPIQITLDKYVHWYIGLTKQGQPRPICVTHMSTGPVEFSHRAVNDQSNAVELDELERDIEMETLSFNNVQSQGNDYWDDLEIITENDVRL</sequence>
<evidence type="ECO:0000313" key="2">
    <source>
        <dbReference type="Proteomes" id="UP001604277"/>
    </source>
</evidence>
<dbReference type="Proteomes" id="UP001604277">
    <property type="component" value="Unassembled WGS sequence"/>
</dbReference>
<name>A0ABD1WTQ2_9LAMI</name>
<comment type="caution">
    <text evidence="1">The sequence shown here is derived from an EMBL/GenBank/DDBJ whole genome shotgun (WGS) entry which is preliminary data.</text>
</comment>
<evidence type="ECO:0000313" key="1">
    <source>
        <dbReference type="EMBL" id="KAL2553078.1"/>
    </source>
</evidence>
<accession>A0ABD1WTQ2</accession>
<keyword evidence="2" id="KW-1185">Reference proteome</keyword>
<dbReference type="EMBL" id="JBFOLJ010000002">
    <property type="protein sequence ID" value="KAL2553078.1"/>
    <property type="molecule type" value="Genomic_DNA"/>
</dbReference>
<gene>
    <name evidence="1" type="ORF">Fot_06697</name>
</gene>
<dbReference type="AlphaFoldDB" id="A0ABD1WTQ2"/>
<reference evidence="2" key="1">
    <citation type="submission" date="2024-07" db="EMBL/GenBank/DDBJ databases">
        <title>Two chromosome-level genome assemblies of Korean endemic species Abeliophyllum distichum and Forsythia ovata (Oleaceae).</title>
        <authorList>
            <person name="Jang H."/>
        </authorList>
    </citation>
    <scope>NUCLEOTIDE SEQUENCE [LARGE SCALE GENOMIC DNA]</scope>
</reference>
<protein>
    <submittedName>
        <fullName evidence="1">Uncharacterized protein</fullName>
    </submittedName>
</protein>
<organism evidence="1 2">
    <name type="scientific">Forsythia ovata</name>
    <dbReference type="NCBI Taxonomy" id="205694"/>
    <lineage>
        <taxon>Eukaryota</taxon>
        <taxon>Viridiplantae</taxon>
        <taxon>Streptophyta</taxon>
        <taxon>Embryophyta</taxon>
        <taxon>Tracheophyta</taxon>
        <taxon>Spermatophyta</taxon>
        <taxon>Magnoliopsida</taxon>
        <taxon>eudicotyledons</taxon>
        <taxon>Gunneridae</taxon>
        <taxon>Pentapetalae</taxon>
        <taxon>asterids</taxon>
        <taxon>lamiids</taxon>
        <taxon>Lamiales</taxon>
        <taxon>Oleaceae</taxon>
        <taxon>Forsythieae</taxon>
        <taxon>Forsythia</taxon>
    </lineage>
</organism>
<proteinExistence type="predicted"/>